<dbReference type="EMBL" id="JAEHOE010000084">
    <property type="protein sequence ID" value="KAG2488378.1"/>
    <property type="molecule type" value="Genomic_DNA"/>
</dbReference>
<dbReference type="GO" id="GO:0005524">
    <property type="term" value="F:ATP binding"/>
    <property type="evidence" value="ECO:0007669"/>
    <property type="project" value="UniProtKB-KW"/>
</dbReference>
<proteinExistence type="inferred from homology"/>
<dbReference type="GO" id="GO:0006730">
    <property type="term" value="P:one-carbon metabolic process"/>
    <property type="evidence" value="ECO:0007669"/>
    <property type="project" value="UniProtKB-KW"/>
</dbReference>
<keyword evidence="7" id="KW-0547">Nucleotide-binding</keyword>
<accession>A0A835XSV4</accession>
<organism evidence="14 15">
    <name type="scientific">Edaphochlamys debaryana</name>
    <dbReference type="NCBI Taxonomy" id="47281"/>
    <lineage>
        <taxon>Eukaryota</taxon>
        <taxon>Viridiplantae</taxon>
        <taxon>Chlorophyta</taxon>
        <taxon>core chlorophytes</taxon>
        <taxon>Chlorophyceae</taxon>
        <taxon>CS clade</taxon>
        <taxon>Chlamydomonadales</taxon>
        <taxon>Chlamydomonadales incertae sedis</taxon>
        <taxon>Edaphochlamys</taxon>
    </lineage>
</organism>
<evidence type="ECO:0000256" key="8">
    <source>
        <dbReference type="ARBA" id="ARBA00022840"/>
    </source>
</evidence>
<dbReference type="NCBIfam" id="TIGR01499">
    <property type="entry name" value="folC"/>
    <property type="match status" value="1"/>
</dbReference>
<dbReference type="InterPro" id="IPR001645">
    <property type="entry name" value="Folylpolyglutamate_synth"/>
</dbReference>
<feature type="compositionally biased region" description="Low complexity" evidence="13">
    <location>
        <begin position="586"/>
        <end position="595"/>
    </location>
</feature>
<evidence type="ECO:0000313" key="15">
    <source>
        <dbReference type="Proteomes" id="UP000612055"/>
    </source>
</evidence>
<keyword evidence="8" id="KW-0067">ATP-binding</keyword>
<dbReference type="Gene3D" id="3.90.190.20">
    <property type="entry name" value="Mur ligase, C-terminal domain"/>
    <property type="match status" value="1"/>
</dbReference>
<evidence type="ECO:0000256" key="6">
    <source>
        <dbReference type="ARBA" id="ARBA00022723"/>
    </source>
</evidence>
<dbReference type="PANTHER" id="PTHR11136:SF5">
    <property type="entry name" value="FOLYLPOLYGLUTAMATE SYNTHASE, MITOCHONDRIAL"/>
    <property type="match status" value="1"/>
</dbReference>
<dbReference type="PROSITE" id="PS01011">
    <property type="entry name" value="FOLYLPOLYGLU_SYNT_1"/>
    <property type="match status" value="1"/>
</dbReference>
<protein>
    <recommendedName>
        <fullName evidence="3">tetrahydrofolate synthase</fullName>
        <ecNumber evidence="3">6.3.2.17</ecNumber>
    </recommendedName>
    <alternativeName>
        <fullName evidence="11">Folylpoly-gamma-glutamate synthetase</fullName>
    </alternativeName>
    <alternativeName>
        <fullName evidence="10">Tetrahydrofolylpolyglutamate synthase</fullName>
    </alternativeName>
</protein>
<dbReference type="InterPro" id="IPR036615">
    <property type="entry name" value="Mur_ligase_C_dom_sf"/>
</dbReference>
<evidence type="ECO:0000256" key="2">
    <source>
        <dbReference type="ARBA" id="ARBA00008276"/>
    </source>
</evidence>
<evidence type="ECO:0000256" key="12">
    <source>
        <dbReference type="ARBA" id="ARBA00047493"/>
    </source>
</evidence>
<dbReference type="SUPFAM" id="SSF53623">
    <property type="entry name" value="MurD-like peptide ligases, catalytic domain"/>
    <property type="match status" value="1"/>
</dbReference>
<comment type="caution">
    <text evidence="14">The sequence shown here is derived from an EMBL/GenBank/DDBJ whole genome shotgun (WGS) entry which is preliminary data.</text>
</comment>
<name>A0A835XSV4_9CHLO</name>
<dbReference type="AlphaFoldDB" id="A0A835XSV4"/>
<dbReference type="GO" id="GO:0004326">
    <property type="term" value="F:tetrahydrofolylpolyglutamate synthase activity"/>
    <property type="evidence" value="ECO:0007669"/>
    <property type="project" value="UniProtKB-EC"/>
</dbReference>
<dbReference type="GO" id="GO:0005829">
    <property type="term" value="C:cytosol"/>
    <property type="evidence" value="ECO:0007669"/>
    <property type="project" value="TreeGrafter"/>
</dbReference>
<dbReference type="InterPro" id="IPR036565">
    <property type="entry name" value="Mur-like_cat_sf"/>
</dbReference>
<dbReference type="GO" id="GO:0005739">
    <property type="term" value="C:mitochondrion"/>
    <property type="evidence" value="ECO:0007669"/>
    <property type="project" value="TreeGrafter"/>
</dbReference>
<evidence type="ECO:0000256" key="3">
    <source>
        <dbReference type="ARBA" id="ARBA00013025"/>
    </source>
</evidence>
<evidence type="ECO:0000256" key="11">
    <source>
        <dbReference type="ARBA" id="ARBA00030876"/>
    </source>
</evidence>
<dbReference type="EC" id="6.3.2.17" evidence="3"/>
<comment type="catalytic activity">
    <reaction evidence="12">
        <text>(6S)-5,6,7,8-tetrahydrofolyl-(gamma-L-Glu)(n) + L-glutamate + ATP = (6S)-5,6,7,8-tetrahydrofolyl-(gamma-L-Glu)(n+1) + ADP + phosphate + H(+)</text>
        <dbReference type="Rhea" id="RHEA:10580"/>
        <dbReference type="Rhea" id="RHEA-COMP:14738"/>
        <dbReference type="Rhea" id="RHEA-COMP:14740"/>
        <dbReference type="ChEBI" id="CHEBI:15378"/>
        <dbReference type="ChEBI" id="CHEBI:29985"/>
        <dbReference type="ChEBI" id="CHEBI:30616"/>
        <dbReference type="ChEBI" id="CHEBI:43474"/>
        <dbReference type="ChEBI" id="CHEBI:141005"/>
        <dbReference type="ChEBI" id="CHEBI:456216"/>
        <dbReference type="EC" id="6.3.2.17"/>
    </reaction>
</comment>
<evidence type="ECO:0000256" key="13">
    <source>
        <dbReference type="SAM" id="MobiDB-lite"/>
    </source>
</evidence>
<evidence type="ECO:0000256" key="5">
    <source>
        <dbReference type="ARBA" id="ARBA00022598"/>
    </source>
</evidence>
<keyword evidence="4" id="KW-0554">One-carbon metabolism</keyword>
<evidence type="ECO:0000256" key="10">
    <source>
        <dbReference type="ARBA" id="ARBA00030592"/>
    </source>
</evidence>
<dbReference type="InterPro" id="IPR018109">
    <property type="entry name" value="Folylpolyglutamate_synth_CS"/>
</dbReference>
<comment type="pathway">
    <text evidence="1">Cofactor biosynthesis; tetrahydrofolylpolyglutamate biosynthesis.</text>
</comment>
<dbReference type="GO" id="GO:0046872">
    <property type="term" value="F:metal ion binding"/>
    <property type="evidence" value="ECO:0007669"/>
    <property type="project" value="UniProtKB-KW"/>
</dbReference>
<dbReference type="PANTHER" id="PTHR11136">
    <property type="entry name" value="FOLYLPOLYGLUTAMATE SYNTHASE-RELATED"/>
    <property type="match status" value="1"/>
</dbReference>
<feature type="region of interest" description="Disordered" evidence="13">
    <location>
        <begin position="578"/>
        <end position="602"/>
    </location>
</feature>
<keyword evidence="9" id="KW-0460">Magnesium</keyword>
<evidence type="ECO:0000256" key="4">
    <source>
        <dbReference type="ARBA" id="ARBA00022563"/>
    </source>
</evidence>
<gene>
    <name evidence="14" type="ORF">HYH03_013067</name>
</gene>
<comment type="similarity">
    <text evidence="2">Belongs to the folylpolyglutamate synthase family.</text>
</comment>
<dbReference type="OrthoDB" id="5212574at2759"/>
<keyword evidence="15" id="KW-1185">Reference proteome</keyword>
<evidence type="ECO:0000313" key="14">
    <source>
        <dbReference type="EMBL" id="KAG2488378.1"/>
    </source>
</evidence>
<evidence type="ECO:0000256" key="9">
    <source>
        <dbReference type="ARBA" id="ARBA00022842"/>
    </source>
</evidence>
<sequence>MWGRLDALLGCRPLRSHGRGLVCACQAAVATSTPAAATVCARAVPQPPFLALPSPTPPATTATATSTILSSTHPRTASIGSCGSPFPAAALPSLSRGFASSAAAAAPAEAPPAGYELPQEISDEEWAEIVQALRDMAASKSKPLEKGGWRDAFKHLPVHLARAGLTPERLSALNFVHVAGTKGKGSTCAMVESILRTCGYRTGLYTSPHLVDVRERVRVNGQMLSRAEFAASFRRVYGAVREASERDAASGGVGMPSFFAFVTMLAMDAFLARPPAMRPHAVVLEVGIGGRLDATNGVVTPGSLAAAGIASLGFDHMELLGDTLPRIAREKAGIMKPGRPILTVPQPPDAMAALREVANHVGARLSVPPPLSSYQLPTHAGADPSEALVGLGGEHMKVNAALAVALAAEFEQQYAAAAAAAAGEAGAVAPAAPGRPLTLAPGGPEAAAAAVRAAAVRAGRLPPQYAAGLKAVRWPGRSQVLQQGSLRLFLDGAHTPESMATAAAWFGAELRRQAGQSGRVAPVVLLFNCMRDRDPAALLPALAEALAEAGVGAGAAGKDNVPLASVAFTPMLSGGGVLLPPTANGQPSTAAAQPPKQQPPTDLAWQERMRELWVDGLAAAAAPTSPEGSLSGSGSGSAPTLPRVWVAESLPAALASLQSSAAAEAKAAESVDGEGLQGPVGLNVLVTGSLYLVGDVLRLFDSAPA</sequence>
<evidence type="ECO:0000256" key="1">
    <source>
        <dbReference type="ARBA" id="ARBA00005150"/>
    </source>
</evidence>
<dbReference type="SUPFAM" id="SSF53244">
    <property type="entry name" value="MurD-like peptide ligases, peptide-binding domain"/>
    <property type="match status" value="1"/>
</dbReference>
<keyword evidence="5" id="KW-0436">Ligase</keyword>
<reference evidence="14" key="1">
    <citation type="journal article" date="2020" name="bioRxiv">
        <title>Comparative genomics of Chlamydomonas.</title>
        <authorList>
            <person name="Craig R.J."/>
            <person name="Hasan A.R."/>
            <person name="Ness R.W."/>
            <person name="Keightley P.D."/>
        </authorList>
    </citation>
    <scope>NUCLEOTIDE SEQUENCE</scope>
    <source>
        <strain evidence="14">CCAP 11/70</strain>
    </source>
</reference>
<dbReference type="Gene3D" id="3.40.1190.10">
    <property type="entry name" value="Mur-like, catalytic domain"/>
    <property type="match status" value="1"/>
</dbReference>
<keyword evidence="6" id="KW-0479">Metal-binding</keyword>
<dbReference type="Proteomes" id="UP000612055">
    <property type="component" value="Unassembled WGS sequence"/>
</dbReference>
<evidence type="ECO:0000256" key="7">
    <source>
        <dbReference type="ARBA" id="ARBA00022741"/>
    </source>
</evidence>
<dbReference type="UniPathway" id="UPA00850"/>